<evidence type="ECO:0000256" key="2">
    <source>
        <dbReference type="ARBA" id="ARBA00022643"/>
    </source>
</evidence>
<dbReference type="EMBL" id="SOAU01000001">
    <property type="protein sequence ID" value="TDT14954.1"/>
    <property type="molecule type" value="Genomic_DNA"/>
</dbReference>
<dbReference type="PANTHER" id="PTHR42847:SF4">
    <property type="entry name" value="ALKANESULFONATE MONOOXYGENASE-RELATED"/>
    <property type="match status" value="1"/>
</dbReference>
<name>A0A4R7HWN2_9ACTN</name>
<evidence type="ECO:0000256" key="4">
    <source>
        <dbReference type="ARBA" id="ARBA00023033"/>
    </source>
</evidence>
<dbReference type="CDD" id="cd01094">
    <property type="entry name" value="Alkanesulfonate_monoxygenase"/>
    <property type="match status" value="1"/>
</dbReference>
<dbReference type="Proteomes" id="UP000294558">
    <property type="component" value="Unassembled WGS sequence"/>
</dbReference>
<dbReference type="GO" id="GO:0046306">
    <property type="term" value="P:alkanesulfonate catabolic process"/>
    <property type="evidence" value="ECO:0007669"/>
    <property type="project" value="TreeGrafter"/>
</dbReference>
<comment type="caution">
    <text evidence="6">The sequence shown here is derived from an EMBL/GenBank/DDBJ whole genome shotgun (WGS) entry which is preliminary data.</text>
</comment>
<keyword evidence="4 6" id="KW-0503">Monooxygenase</keyword>
<protein>
    <submittedName>
        <fullName evidence="6">Alkanesulfonate monooxygenase</fullName>
    </submittedName>
</protein>
<dbReference type="Pfam" id="PF00296">
    <property type="entry name" value="Bac_luciferase"/>
    <property type="match status" value="1"/>
</dbReference>
<evidence type="ECO:0000256" key="1">
    <source>
        <dbReference type="ARBA" id="ARBA00022630"/>
    </source>
</evidence>
<keyword evidence="7" id="KW-1185">Reference proteome</keyword>
<dbReference type="InterPro" id="IPR050172">
    <property type="entry name" value="SsuD_RutA_monooxygenase"/>
</dbReference>
<gene>
    <name evidence="6" type="ORF">BDK89_0513</name>
</gene>
<keyword evidence="2" id="KW-0288">FMN</keyword>
<keyword evidence="3" id="KW-0560">Oxidoreductase</keyword>
<dbReference type="GO" id="GO:0008726">
    <property type="term" value="F:alkanesulfonate monooxygenase activity"/>
    <property type="evidence" value="ECO:0007669"/>
    <property type="project" value="TreeGrafter"/>
</dbReference>
<dbReference type="AlphaFoldDB" id="A0A4R7HWN2"/>
<dbReference type="SUPFAM" id="SSF51679">
    <property type="entry name" value="Bacterial luciferase-like"/>
    <property type="match status" value="1"/>
</dbReference>
<evidence type="ECO:0000256" key="3">
    <source>
        <dbReference type="ARBA" id="ARBA00023002"/>
    </source>
</evidence>
<reference evidence="6 7" key="1">
    <citation type="submission" date="2019-03" db="EMBL/GenBank/DDBJ databases">
        <title>Sequencing the genomes of 1000 actinobacteria strains.</title>
        <authorList>
            <person name="Klenk H.-P."/>
        </authorList>
    </citation>
    <scope>NUCLEOTIDE SEQUENCE [LARGE SCALE GENOMIC DNA]</scope>
    <source>
        <strain evidence="6 7">DSM 18936</strain>
    </source>
</reference>
<accession>A0A4R7HWN2</accession>
<organism evidence="6 7">
    <name type="scientific">Ilumatobacter fluminis</name>
    <dbReference type="NCBI Taxonomy" id="467091"/>
    <lineage>
        <taxon>Bacteria</taxon>
        <taxon>Bacillati</taxon>
        <taxon>Actinomycetota</taxon>
        <taxon>Acidimicrobiia</taxon>
        <taxon>Acidimicrobiales</taxon>
        <taxon>Ilumatobacteraceae</taxon>
        <taxon>Ilumatobacter</taxon>
    </lineage>
</organism>
<evidence type="ECO:0000313" key="7">
    <source>
        <dbReference type="Proteomes" id="UP000294558"/>
    </source>
</evidence>
<keyword evidence="1" id="KW-0285">Flavoprotein</keyword>
<dbReference type="PANTHER" id="PTHR42847">
    <property type="entry name" value="ALKANESULFONATE MONOOXYGENASE"/>
    <property type="match status" value="1"/>
</dbReference>
<feature type="domain" description="Luciferase-like" evidence="5">
    <location>
        <begin position="28"/>
        <end position="320"/>
    </location>
</feature>
<evidence type="ECO:0000259" key="5">
    <source>
        <dbReference type="Pfam" id="PF00296"/>
    </source>
</evidence>
<dbReference type="InterPro" id="IPR011251">
    <property type="entry name" value="Luciferase-like_dom"/>
</dbReference>
<dbReference type="Gene3D" id="3.20.20.30">
    <property type="entry name" value="Luciferase-like domain"/>
    <property type="match status" value="1"/>
</dbReference>
<dbReference type="InterPro" id="IPR036661">
    <property type="entry name" value="Luciferase-like_sf"/>
</dbReference>
<evidence type="ECO:0000313" key="6">
    <source>
        <dbReference type="EMBL" id="TDT14954.1"/>
    </source>
</evidence>
<sequence length="359" mass="39468">MTVEMSWFSALCDDDYEFLGVPDPDLASSFEHCRNIVLTADRYGYDNVLLPSGYALGIDNTAFAAGMASMTSMRMLLAVRCGELIVPQLARQVATLDQMMGGRLTINIISSDRPGEQLESEPRYRRSTEIMYCLRELLDGKPVDFHGEHVDLSVDPPRARTVSGRSPLFYFGGLSPAARECAARGADVFLMWPDTTDKVLAVKADMDARAAEYGRTLRYGWRSHVIVRETEDEARAAARRLLSRLDVETGEAIRKQSLDSTSAGVANQAALRESSDDEGYVERHLWTGVGRARSGAGAAIVGDPDQVHAKIEELIDAGIESFIFSGYPHAAECDLFARHVLGRIDHGALRFDPHPVAVV</sequence>
<proteinExistence type="predicted"/>